<accession>A0ABW4JXL9</accession>
<dbReference type="EMBL" id="JBHUFA010000004">
    <property type="protein sequence ID" value="MFD1696292.1"/>
    <property type="molecule type" value="Genomic_DNA"/>
</dbReference>
<gene>
    <name evidence="3" type="ORF">ACFSC7_12255</name>
</gene>
<evidence type="ECO:0000256" key="2">
    <source>
        <dbReference type="ARBA" id="ARBA00022927"/>
    </source>
</evidence>
<dbReference type="Proteomes" id="UP001597327">
    <property type="component" value="Unassembled WGS sequence"/>
</dbReference>
<sequence>MTSPSKFLFDTDFTAPEVPVVEAPVEPEVPMMPVADHEAALATARKIAFEEGRAAAAKELATSQDQRLTNAVYDLVAMSGQVVAAAEAEQASQEQDAIGLAFMIARRLCAHLLARQPLAETVALFSECLGPLRKSPHLVVRIAPQDVEALKAKVDPIVAEKGFEGKLVILGAAEVARGDCRIEWGEGGIIRDRKALEKQIDASIKAYLQARGQGRTQAAAETAPAGADQEDKA</sequence>
<protein>
    <submittedName>
        <fullName evidence="3">FliH/SctL family protein</fullName>
    </submittedName>
</protein>
<dbReference type="PANTHER" id="PTHR34982">
    <property type="entry name" value="YOP PROTEINS TRANSLOCATION PROTEIN L"/>
    <property type="match status" value="1"/>
</dbReference>
<dbReference type="RefSeq" id="WP_208998783.1">
    <property type="nucleotide sequence ID" value="NZ_JBHUFA010000004.1"/>
</dbReference>
<organism evidence="3 4">
    <name type="scientific">Roseibium aestuarii</name>
    <dbReference type="NCBI Taxonomy" id="2600299"/>
    <lineage>
        <taxon>Bacteria</taxon>
        <taxon>Pseudomonadati</taxon>
        <taxon>Pseudomonadota</taxon>
        <taxon>Alphaproteobacteria</taxon>
        <taxon>Hyphomicrobiales</taxon>
        <taxon>Stappiaceae</taxon>
        <taxon>Roseibium</taxon>
    </lineage>
</organism>
<evidence type="ECO:0000313" key="4">
    <source>
        <dbReference type="Proteomes" id="UP001597327"/>
    </source>
</evidence>
<dbReference type="PANTHER" id="PTHR34982:SF1">
    <property type="entry name" value="FLAGELLAR ASSEMBLY PROTEIN FLIH"/>
    <property type="match status" value="1"/>
</dbReference>
<reference evidence="4" key="1">
    <citation type="journal article" date="2019" name="Int. J. Syst. Evol. Microbiol.">
        <title>The Global Catalogue of Microorganisms (GCM) 10K type strain sequencing project: providing services to taxonomists for standard genome sequencing and annotation.</title>
        <authorList>
            <consortium name="The Broad Institute Genomics Platform"/>
            <consortium name="The Broad Institute Genome Sequencing Center for Infectious Disease"/>
            <person name="Wu L."/>
            <person name="Ma J."/>
        </authorList>
    </citation>
    <scope>NUCLEOTIDE SEQUENCE [LARGE SCALE GENOMIC DNA]</scope>
    <source>
        <strain evidence="4">JCM 3369</strain>
    </source>
</reference>
<keyword evidence="4" id="KW-1185">Reference proteome</keyword>
<name>A0ABW4JXL9_9HYPH</name>
<evidence type="ECO:0000313" key="3">
    <source>
        <dbReference type="EMBL" id="MFD1696292.1"/>
    </source>
</evidence>
<keyword evidence="1" id="KW-0813">Transport</keyword>
<proteinExistence type="predicted"/>
<comment type="caution">
    <text evidence="3">The sequence shown here is derived from an EMBL/GenBank/DDBJ whole genome shotgun (WGS) entry which is preliminary data.</text>
</comment>
<keyword evidence="2" id="KW-0653">Protein transport</keyword>
<dbReference type="InterPro" id="IPR051472">
    <property type="entry name" value="T3SS_Stator/FliH"/>
</dbReference>
<evidence type="ECO:0000256" key="1">
    <source>
        <dbReference type="ARBA" id="ARBA00022448"/>
    </source>
</evidence>